<dbReference type="FunFam" id="2.10.70.10:FF:000070">
    <property type="entry name" value="Complement C3d receptor 2"/>
    <property type="match status" value="2"/>
</dbReference>
<dbReference type="Proteomes" id="UP000001811">
    <property type="component" value="Chromosome 16"/>
</dbReference>
<dbReference type="InterPro" id="IPR035976">
    <property type="entry name" value="Sushi/SCR/CCP_sf"/>
</dbReference>
<keyword evidence="7 9" id="KW-1015">Disulfide bond</keyword>
<dbReference type="InterPro" id="IPR050350">
    <property type="entry name" value="Compl-Cell_Adhes-Reg"/>
</dbReference>
<dbReference type="EMBL" id="AAGW02025422">
    <property type="status" value="NOT_ANNOTATED_CDS"/>
    <property type="molecule type" value="Genomic_DNA"/>
</dbReference>
<sequence length="975" mass="107073">MGAAGPLWVFLAVLAPGVFGIFCDPPPPIADGRVSYHPGPIHVGTVVRYSCPTTYRLIGEKTLFCITKDQVKAVWDRDAPVCEYYNKNSICPEPIVPGGYKVKGTKSPYIHGDLLVFACKANFTMKGNKSVWCQANKTWGPSELPTCESNFPLECPPPHQIPHGHHTAGDIGAIVPGLSVTYSCDPGYLLVGEETIKCLSSGDWSADTPTCKEAQCEPPRQLPNGKIKQPPSLWPGAVVNISCNEGYRLKGQPTSQCVIFGQQAVWTKMPVCERIFCPRPPPIPNGRHIGSSLANVPYGSIVTYICDPGPERGVNFILTGEPTIRCTTDSHEAGIWSGPAPRCELDTATIQCPHPQVRRGRILTGQKARYSYNDTVVFVCMSDFTLKGSQRIRCSAQGTWEPREPICEKECQAPPKILHGHKEDTHLTHFDPGTSVKYRCDPGYVLVGKESIQCTSDGEWTPTAPQCKVAECDPIGNQLFKKPQDGFVRPDVSSSCDEGYRLSESVYQLCQGTVPWYMEIRLCKEITCSSPPTIYNGTHTGSPSGDIPYGTTITYTCNPGPETGVQFSLIGEPTIRCTSDDQKRGIWSGPAPLCSLSTPDVQCSHVHVANAHRIAGKEAPYFYNDSVTFECNPGFTLKGSRQIRCKANNVWDPEIPVCEKEACQPVRDPQELLADLRVELVNATCQDGYHLAEYAYHKCQDVEKGIWLQKTPVCEVIHCQPPPVIENGRHTSGMTQQFRYASEVSYQCDQGFYLLGKKTLQCRSDSKGRGSWSGPPPQCLHSPPATQCPDPDVRNGHKLNKTASEYSHGDTVNIACNPGFLLIGSPLIRCHTDNTWIPGVPACIKKEVNCSYPEAMTGMQKAVKPGKTYQYGSIVTLECEDGYILEGSPQSQCQDDHQWNPPLAVCRSRSPAPLAPLLCGIFAGSVFLIFLVSVTLFMITKHRERNYYTNTSPKGGAGHLETQEVYPIDPYNPAS</sequence>
<keyword evidence="15" id="KW-1185">Reference proteome</keyword>
<feature type="chain" id="PRO_5023889131" evidence="12">
    <location>
        <begin position="21"/>
        <end position="975"/>
    </location>
</feature>
<evidence type="ECO:0000313" key="14">
    <source>
        <dbReference type="Ensembl" id="ENSOCUP00000033531.1"/>
    </source>
</evidence>
<name>A0A5F9CIL5_RABIT</name>
<proteinExistence type="predicted"/>
<evidence type="ECO:0000256" key="9">
    <source>
        <dbReference type="PROSITE-ProRule" id="PRU00302"/>
    </source>
</evidence>
<organism evidence="14 15">
    <name type="scientific">Oryctolagus cuniculus</name>
    <name type="common">Rabbit</name>
    <dbReference type="NCBI Taxonomy" id="9986"/>
    <lineage>
        <taxon>Eukaryota</taxon>
        <taxon>Metazoa</taxon>
        <taxon>Chordata</taxon>
        <taxon>Craniata</taxon>
        <taxon>Vertebrata</taxon>
        <taxon>Euteleostomi</taxon>
        <taxon>Mammalia</taxon>
        <taxon>Eutheria</taxon>
        <taxon>Euarchontoglires</taxon>
        <taxon>Glires</taxon>
        <taxon>Lagomorpha</taxon>
        <taxon>Leporidae</taxon>
        <taxon>Oryctolagus</taxon>
    </lineage>
</organism>
<keyword evidence="11" id="KW-0472">Membrane</keyword>
<feature type="disulfide bond" evidence="9">
    <location>
        <begin position="440"/>
        <end position="467"/>
    </location>
</feature>
<feature type="domain" description="Sushi" evidence="13">
    <location>
        <begin position="275"/>
        <end position="345"/>
    </location>
</feature>
<dbReference type="Pfam" id="PF00084">
    <property type="entry name" value="Sushi"/>
    <property type="match status" value="12"/>
</dbReference>
<feature type="disulfide bond" evidence="9">
    <location>
        <begin position="816"/>
        <end position="843"/>
    </location>
</feature>
<evidence type="ECO:0000256" key="5">
    <source>
        <dbReference type="ARBA" id="ARBA00022859"/>
    </source>
</evidence>
<comment type="caution">
    <text evidence="9">Lacks conserved residue(s) required for the propagation of feature annotation.</text>
</comment>
<dbReference type="Gene3D" id="2.10.70.10">
    <property type="entry name" value="Complement Module, domain 1"/>
    <property type="match status" value="12"/>
</dbReference>
<keyword evidence="2 9" id="KW-0768">Sushi</keyword>
<feature type="domain" description="Sushi" evidence="13">
    <location>
        <begin position="89"/>
        <end position="149"/>
    </location>
</feature>
<evidence type="ECO:0000256" key="10">
    <source>
        <dbReference type="SAM" id="MobiDB-lite"/>
    </source>
</evidence>
<reference evidence="14" key="2">
    <citation type="submission" date="2025-08" db="UniProtKB">
        <authorList>
            <consortium name="Ensembl"/>
        </authorList>
    </citation>
    <scope>IDENTIFICATION</scope>
    <source>
        <strain evidence="14">Thorbecke</strain>
    </source>
</reference>
<dbReference type="CDD" id="cd00033">
    <property type="entry name" value="CCP"/>
    <property type="match status" value="12"/>
</dbReference>
<feature type="disulfide bond" evidence="9">
    <location>
        <begin position="850"/>
        <end position="893"/>
    </location>
</feature>
<evidence type="ECO:0000256" key="3">
    <source>
        <dbReference type="ARBA" id="ARBA00022729"/>
    </source>
</evidence>
<keyword evidence="6" id="KW-0180">Complement pathway</keyword>
<feature type="signal peptide" evidence="12">
    <location>
        <begin position="1"/>
        <end position="20"/>
    </location>
</feature>
<keyword evidence="4" id="KW-0677">Repeat</keyword>
<dbReference type="InterPro" id="IPR000436">
    <property type="entry name" value="Sushi_SCR_CCP_dom"/>
</dbReference>
<evidence type="ECO:0000313" key="15">
    <source>
        <dbReference type="Proteomes" id="UP000001811"/>
    </source>
</evidence>
<evidence type="ECO:0000256" key="8">
    <source>
        <dbReference type="ARBA" id="ARBA00023180"/>
    </source>
</evidence>
<feature type="domain" description="Sushi" evidence="13">
    <location>
        <begin position="786"/>
        <end position="845"/>
    </location>
</feature>
<dbReference type="GeneTree" id="ENSGT00940000161110"/>
<dbReference type="FunFam" id="2.10.70.10:FF:000014">
    <property type="entry name" value="Membrane cofactor protein"/>
    <property type="match status" value="4"/>
</dbReference>
<feature type="domain" description="Sushi" evidence="13">
    <location>
        <begin position="470"/>
        <end position="525"/>
    </location>
</feature>
<feature type="disulfide bond" evidence="9">
    <location>
        <begin position="411"/>
        <end position="454"/>
    </location>
</feature>
<feature type="domain" description="Sushi" evidence="13">
    <location>
        <begin position="526"/>
        <end position="596"/>
    </location>
</feature>
<keyword evidence="11" id="KW-0812">Transmembrane</keyword>
<evidence type="ECO:0000256" key="1">
    <source>
        <dbReference type="ARBA" id="ARBA00022588"/>
    </source>
</evidence>
<feature type="domain" description="Sushi" evidence="13">
    <location>
        <begin position="21"/>
        <end position="84"/>
    </location>
</feature>
<evidence type="ECO:0000256" key="4">
    <source>
        <dbReference type="ARBA" id="ARBA00022737"/>
    </source>
</evidence>
<feature type="disulfide bond" evidence="9">
    <location>
        <begin position="879"/>
        <end position="906"/>
    </location>
</feature>
<keyword evidence="11" id="KW-1133">Transmembrane helix</keyword>
<feature type="disulfide bond" evidence="9">
    <location>
        <begin position="155"/>
        <end position="198"/>
    </location>
</feature>
<feature type="domain" description="Sushi" evidence="13">
    <location>
        <begin position="153"/>
        <end position="213"/>
    </location>
</feature>
<feature type="domain" description="Sushi" evidence="13">
    <location>
        <begin position="409"/>
        <end position="469"/>
    </location>
</feature>
<feature type="disulfide bond" evidence="9">
    <location>
        <begin position="719"/>
        <end position="762"/>
    </location>
</feature>
<feature type="domain" description="Sushi" evidence="13">
    <location>
        <begin position="214"/>
        <end position="274"/>
    </location>
</feature>
<reference evidence="14 15" key="1">
    <citation type="journal article" date="2011" name="Nature">
        <title>A high-resolution map of human evolutionary constraint using 29 mammals.</title>
        <authorList>
            <person name="Lindblad-Toh K."/>
            <person name="Garber M."/>
            <person name="Zuk O."/>
            <person name="Lin M.F."/>
            <person name="Parker B.J."/>
            <person name="Washietl S."/>
            <person name="Kheradpour P."/>
            <person name="Ernst J."/>
            <person name="Jordan G."/>
            <person name="Mauceli E."/>
            <person name="Ward L.D."/>
            <person name="Lowe C.B."/>
            <person name="Holloway A.K."/>
            <person name="Clamp M."/>
            <person name="Gnerre S."/>
            <person name="Alfoldi J."/>
            <person name="Beal K."/>
            <person name="Chang J."/>
            <person name="Clawson H."/>
            <person name="Cuff J."/>
            <person name="Di Palma F."/>
            <person name="Fitzgerald S."/>
            <person name="Flicek P."/>
            <person name="Guttman M."/>
            <person name="Hubisz M.J."/>
            <person name="Jaffe D.B."/>
            <person name="Jungreis I."/>
            <person name="Kent W.J."/>
            <person name="Kostka D."/>
            <person name="Lara M."/>
            <person name="Martins A.L."/>
            <person name="Massingham T."/>
            <person name="Moltke I."/>
            <person name="Raney B.J."/>
            <person name="Rasmussen M.D."/>
            <person name="Robinson J."/>
            <person name="Stark A."/>
            <person name="Vilella A.J."/>
            <person name="Wen J."/>
            <person name="Xie X."/>
            <person name="Zody M.C."/>
            <person name="Baldwin J."/>
            <person name="Bloom T."/>
            <person name="Chin C.W."/>
            <person name="Heiman D."/>
            <person name="Nicol R."/>
            <person name="Nusbaum C."/>
            <person name="Young S."/>
            <person name="Wilkinson J."/>
            <person name="Worley K.C."/>
            <person name="Kovar C.L."/>
            <person name="Muzny D.M."/>
            <person name="Gibbs R.A."/>
            <person name="Cree A."/>
            <person name="Dihn H.H."/>
            <person name="Fowler G."/>
            <person name="Jhangiani S."/>
            <person name="Joshi V."/>
            <person name="Lee S."/>
            <person name="Lewis L.R."/>
            <person name="Nazareth L.V."/>
            <person name="Okwuonu G."/>
            <person name="Santibanez J."/>
            <person name="Warren W.C."/>
            <person name="Mardis E.R."/>
            <person name="Weinstock G.M."/>
            <person name="Wilson R.K."/>
            <person name="Delehaunty K."/>
            <person name="Dooling D."/>
            <person name="Fronik C."/>
            <person name="Fulton L."/>
            <person name="Fulton B."/>
            <person name="Graves T."/>
            <person name="Minx P."/>
            <person name="Sodergren E."/>
            <person name="Birney E."/>
            <person name="Margulies E.H."/>
            <person name="Herrero J."/>
            <person name="Green E.D."/>
            <person name="Haussler D."/>
            <person name="Siepel A."/>
            <person name="Goldman N."/>
            <person name="Pollard K.S."/>
            <person name="Pedersen J.S."/>
            <person name="Lander E.S."/>
            <person name="Kellis M."/>
        </authorList>
    </citation>
    <scope>NUCLEOTIDE SEQUENCE [LARGE SCALE GENOMIC DNA]</scope>
    <source>
        <strain evidence="14 15">Thorbecke inbred</strain>
    </source>
</reference>
<evidence type="ECO:0000256" key="7">
    <source>
        <dbReference type="ARBA" id="ARBA00023157"/>
    </source>
</evidence>
<feature type="transmembrane region" description="Helical" evidence="11">
    <location>
        <begin position="914"/>
        <end position="939"/>
    </location>
</feature>
<feature type="domain" description="Sushi" evidence="13">
    <location>
        <begin position="601"/>
        <end position="660"/>
    </location>
</feature>
<dbReference type="Bgee" id="ENSOCUG00000034082">
    <property type="expression patterns" value="Expressed in blood and 10 other cell types or tissues"/>
</dbReference>
<feature type="domain" description="Sushi" evidence="13">
    <location>
        <begin position="848"/>
        <end position="908"/>
    </location>
</feature>
<accession>A0A5F9CIL5</accession>
<dbReference type="SMART" id="SM00032">
    <property type="entry name" value="CCP"/>
    <property type="match status" value="13"/>
</dbReference>
<evidence type="ECO:0000259" key="13">
    <source>
        <dbReference type="PROSITE" id="PS50923"/>
    </source>
</evidence>
<dbReference type="SUPFAM" id="SSF57535">
    <property type="entry name" value="Complement control module/SCR domain"/>
    <property type="match status" value="14"/>
</dbReference>
<feature type="region of interest" description="Disordered" evidence="10">
    <location>
        <begin position="766"/>
        <end position="791"/>
    </location>
</feature>
<dbReference type="GO" id="GO:0045087">
    <property type="term" value="P:innate immune response"/>
    <property type="evidence" value="ECO:0007669"/>
    <property type="project" value="UniProtKB-KW"/>
</dbReference>
<dbReference type="PANTHER" id="PTHR19325:SF391">
    <property type="entry name" value="COMPLEMENT RECEPTOR TYPE 2"/>
    <property type="match status" value="1"/>
</dbReference>
<evidence type="ECO:0000256" key="11">
    <source>
        <dbReference type="SAM" id="Phobius"/>
    </source>
</evidence>
<dbReference type="PANTHER" id="PTHR19325">
    <property type="entry name" value="COMPLEMENT COMPONENT-RELATED SUSHI DOMAIN-CONTAINING"/>
    <property type="match status" value="1"/>
</dbReference>
<feature type="disulfide bond" evidence="9">
    <location>
        <begin position="631"/>
        <end position="658"/>
    </location>
</feature>
<keyword evidence="1" id="KW-0399">Innate immunity</keyword>
<feature type="domain" description="Sushi" evidence="13">
    <location>
        <begin position="717"/>
        <end position="781"/>
    </location>
</feature>
<reference evidence="14" key="3">
    <citation type="submission" date="2025-09" db="UniProtKB">
        <authorList>
            <consortium name="Ensembl"/>
        </authorList>
    </citation>
    <scope>IDENTIFICATION</scope>
    <source>
        <strain evidence="14">Thorbecke</strain>
    </source>
</reference>
<feature type="disulfide bond" evidence="9">
    <location>
        <begin position="380"/>
        <end position="407"/>
    </location>
</feature>
<keyword evidence="5" id="KW-0391">Immunity</keyword>
<feature type="domain" description="Sushi" evidence="13">
    <location>
        <begin position="661"/>
        <end position="716"/>
    </location>
</feature>
<dbReference type="PROSITE" id="PS50923">
    <property type="entry name" value="SUSHI"/>
    <property type="match status" value="14"/>
</dbReference>
<protein>
    <submittedName>
        <fullName evidence="14">Complement C3d receptor 2</fullName>
    </submittedName>
</protein>
<feature type="domain" description="Sushi" evidence="13">
    <location>
        <begin position="350"/>
        <end position="408"/>
    </location>
</feature>
<feature type="region of interest" description="Disordered" evidence="10">
    <location>
        <begin position="948"/>
        <end position="975"/>
    </location>
</feature>
<feature type="disulfide bond" evidence="9">
    <location>
        <begin position="496"/>
        <end position="523"/>
    </location>
</feature>
<gene>
    <name evidence="14" type="primary">CR2</name>
</gene>
<keyword evidence="3 12" id="KW-0732">Signal</keyword>
<keyword evidence="8" id="KW-0325">Glycoprotein</keyword>
<dbReference type="GO" id="GO:0006958">
    <property type="term" value="P:complement activation, classical pathway"/>
    <property type="evidence" value="ECO:0007669"/>
    <property type="project" value="UniProtKB-KW"/>
</dbReference>
<feature type="disulfide bond" evidence="9">
    <location>
        <begin position="184"/>
        <end position="211"/>
    </location>
</feature>
<dbReference type="AlphaFoldDB" id="A0A5F9CIL5"/>
<dbReference type="Ensembl" id="ENSOCUT00000057913.1">
    <property type="protein sequence ID" value="ENSOCUP00000033531.1"/>
    <property type="gene ID" value="ENSOCUG00000034082.1"/>
</dbReference>
<evidence type="ECO:0000256" key="12">
    <source>
        <dbReference type="SAM" id="SignalP"/>
    </source>
</evidence>
<evidence type="ECO:0000256" key="2">
    <source>
        <dbReference type="ARBA" id="ARBA00022659"/>
    </source>
</evidence>
<evidence type="ECO:0000256" key="6">
    <source>
        <dbReference type="ARBA" id="ARBA00022875"/>
    </source>
</evidence>